<evidence type="ECO:0000313" key="2">
    <source>
        <dbReference type="EMBL" id="PPK70929.1"/>
    </source>
</evidence>
<dbReference type="Proteomes" id="UP000239203">
    <property type="component" value="Unassembled WGS sequence"/>
</dbReference>
<comment type="caution">
    <text evidence="2">The sequence shown here is derived from an EMBL/GenBank/DDBJ whole genome shotgun (WGS) entry which is preliminary data.</text>
</comment>
<dbReference type="SUPFAM" id="SSF51735">
    <property type="entry name" value="NAD(P)-binding Rossmann-fold domains"/>
    <property type="match status" value="1"/>
</dbReference>
<organism evidence="2 3">
    <name type="scientific">Actinokineospora auranticolor</name>
    <dbReference type="NCBI Taxonomy" id="155976"/>
    <lineage>
        <taxon>Bacteria</taxon>
        <taxon>Bacillati</taxon>
        <taxon>Actinomycetota</taxon>
        <taxon>Actinomycetes</taxon>
        <taxon>Pseudonocardiales</taxon>
        <taxon>Pseudonocardiaceae</taxon>
        <taxon>Actinokineospora</taxon>
    </lineage>
</organism>
<feature type="compositionally biased region" description="Basic residues" evidence="1">
    <location>
        <begin position="39"/>
        <end position="48"/>
    </location>
</feature>
<accession>A0A2S6H0C4</accession>
<dbReference type="EMBL" id="PTIX01000001">
    <property type="protein sequence ID" value="PPK70929.1"/>
    <property type="molecule type" value="Genomic_DNA"/>
</dbReference>
<dbReference type="AlphaFoldDB" id="A0A2S6H0C4"/>
<sequence length="75" mass="7741">MDGKTALVTGGTGGIGKETARALARLGRVCSSWDGTRAERRRRPRSRPGTRATTTCTHLSPTSPGSGTCAASPAR</sequence>
<dbReference type="Gene3D" id="3.40.50.720">
    <property type="entry name" value="NAD(P)-binding Rossmann-like Domain"/>
    <property type="match status" value="1"/>
</dbReference>
<name>A0A2S6H0C4_9PSEU</name>
<reference evidence="2 3" key="1">
    <citation type="submission" date="2018-02" db="EMBL/GenBank/DDBJ databases">
        <title>Genomic Encyclopedia of Archaeal and Bacterial Type Strains, Phase II (KMG-II): from individual species to whole genera.</title>
        <authorList>
            <person name="Goeker M."/>
        </authorList>
    </citation>
    <scope>NUCLEOTIDE SEQUENCE [LARGE SCALE GENOMIC DNA]</scope>
    <source>
        <strain evidence="2 3">YU 961-1</strain>
    </source>
</reference>
<gene>
    <name evidence="2" type="ORF">CLV40_101115</name>
</gene>
<evidence type="ECO:0000256" key="1">
    <source>
        <dbReference type="SAM" id="MobiDB-lite"/>
    </source>
</evidence>
<dbReference type="InterPro" id="IPR036291">
    <property type="entry name" value="NAD(P)-bd_dom_sf"/>
</dbReference>
<keyword evidence="3" id="KW-1185">Reference proteome</keyword>
<proteinExistence type="predicted"/>
<protein>
    <submittedName>
        <fullName evidence="2">Uncharacterized protein</fullName>
    </submittedName>
</protein>
<evidence type="ECO:0000313" key="3">
    <source>
        <dbReference type="Proteomes" id="UP000239203"/>
    </source>
</evidence>
<feature type="compositionally biased region" description="Polar residues" evidence="1">
    <location>
        <begin position="56"/>
        <end position="66"/>
    </location>
</feature>
<feature type="region of interest" description="Disordered" evidence="1">
    <location>
        <begin position="34"/>
        <end position="75"/>
    </location>
</feature>